<dbReference type="Proteomes" id="UP001281447">
    <property type="component" value="Unassembled WGS sequence"/>
</dbReference>
<accession>A0ABU5C763</accession>
<dbReference type="EMBL" id="JAWDIP010000003">
    <property type="protein sequence ID" value="MDY0394404.1"/>
    <property type="molecule type" value="Genomic_DNA"/>
</dbReference>
<protein>
    <submittedName>
        <fullName evidence="1">Uncharacterized protein</fullName>
    </submittedName>
</protein>
<organism evidence="1 2">
    <name type="scientific">Tigheibacillus halophilus</name>
    <dbReference type="NCBI Taxonomy" id="361280"/>
    <lineage>
        <taxon>Bacteria</taxon>
        <taxon>Bacillati</taxon>
        <taxon>Bacillota</taxon>
        <taxon>Bacilli</taxon>
        <taxon>Bacillales</taxon>
        <taxon>Bacillaceae</taxon>
        <taxon>Tigheibacillus</taxon>
    </lineage>
</organism>
<proteinExistence type="predicted"/>
<evidence type="ECO:0000313" key="2">
    <source>
        <dbReference type="Proteomes" id="UP001281447"/>
    </source>
</evidence>
<evidence type="ECO:0000313" key="1">
    <source>
        <dbReference type="EMBL" id="MDY0394404.1"/>
    </source>
</evidence>
<keyword evidence="2" id="KW-1185">Reference proteome</keyword>
<name>A0ABU5C763_9BACI</name>
<gene>
    <name evidence="1" type="ORF">RWE15_08000</name>
</gene>
<comment type="caution">
    <text evidence="1">The sequence shown here is derived from an EMBL/GenBank/DDBJ whole genome shotgun (WGS) entry which is preliminary data.</text>
</comment>
<reference evidence="1 2" key="1">
    <citation type="submission" date="2023-10" db="EMBL/GenBank/DDBJ databases">
        <title>Virgibacillus halophilus 5B73C genome.</title>
        <authorList>
            <person name="Miliotis G."/>
            <person name="Sengupta P."/>
            <person name="Hameed A."/>
            <person name="Chuvochina M."/>
            <person name="Mcdonagh F."/>
            <person name="Simpson A.C."/>
            <person name="Singh N.K."/>
            <person name="Rekha P.D."/>
            <person name="Raman K."/>
            <person name="Hugenholtz P."/>
            <person name="Venkateswaran K."/>
        </authorList>
    </citation>
    <scope>NUCLEOTIDE SEQUENCE [LARGE SCALE GENOMIC DNA]</scope>
    <source>
        <strain evidence="1 2">5B73C</strain>
    </source>
</reference>
<sequence length="54" mass="5844">MIVLNIEQEAASDTLLPACKIDIDESQVKSIYSDVDLQAGLAGALQKNTDVTFF</sequence>